<dbReference type="GO" id="GO:0005634">
    <property type="term" value="C:nucleus"/>
    <property type="evidence" value="ECO:0007669"/>
    <property type="project" value="TreeGrafter"/>
</dbReference>
<accession>A0A0D2NGG0</accession>
<feature type="non-terminal residue" evidence="2">
    <location>
        <position position="167"/>
    </location>
</feature>
<dbReference type="AlphaFoldDB" id="A0A0D2NGG0"/>
<dbReference type="PANTHER" id="PTHR15615">
    <property type="match status" value="1"/>
</dbReference>
<proteinExistence type="predicted"/>
<dbReference type="InterPro" id="IPR006671">
    <property type="entry name" value="Cyclin_N"/>
</dbReference>
<dbReference type="GO" id="GO:0000307">
    <property type="term" value="C:cyclin-dependent protein kinase holoenzyme complex"/>
    <property type="evidence" value="ECO:0007669"/>
    <property type="project" value="TreeGrafter"/>
</dbReference>
<gene>
    <name evidence="2" type="ORF">HYPSUDRAFT_112001</name>
</gene>
<sequence>PYHDREDLAKMASRFITHLFACPDYPPSPLATHARARLPFFIAYALYRTQQHPAVTFAALVLLQRLKARFPLARRISGHRLFISAYMISSKVMYDNTYSRESWSIVAQGLFTLQQLSQMECEMCNYLDWELTVNDPILSNFEHVVKEDFGETRSTYPNYPITFVSKR</sequence>
<dbReference type="GO" id="GO:0019901">
    <property type="term" value="F:protein kinase binding"/>
    <property type="evidence" value="ECO:0007669"/>
    <property type="project" value="InterPro"/>
</dbReference>
<dbReference type="InterPro" id="IPR036915">
    <property type="entry name" value="Cyclin-like_sf"/>
</dbReference>
<dbReference type="Gene3D" id="1.10.472.10">
    <property type="entry name" value="Cyclin-like"/>
    <property type="match status" value="1"/>
</dbReference>
<dbReference type="OMA" id="HRHEVIC"/>
<dbReference type="Proteomes" id="UP000054270">
    <property type="component" value="Unassembled WGS sequence"/>
</dbReference>
<dbReference type="InterPro" id="IPR013922">
    <property type="entry name" value="Cyclin_PHO80-like"/>
</dbReference>
<feature type="domain" description="Cyclin N-terminal" evidence="1">
    <location>
        <begin position="31"/>
        <end position="132"/>
    </location>
</feature>
<dbReference type="PANTHER" id="PTHR15615:SF108">
    <property type="entry name" value="PROTEIN CNPPD1"/>
    <property type="match status" value="1"/>
</dbReference>
<dbReference type="GO" id="GO:0016538">
    <property type="term" value="F:cyclin-dependent protein serine/threonine kinase regulator activity"/>
    <property type="evidence" value="ECO:0007669"/>
    <property type="project" value="TreeGrafter"/>
</dbReference>
<evidence type="ECO:0000259" key="1">
    <source>
        <dbReference type="Pfam" id="PF00134"/>
    </source>
</evidence>
<evidence type="ECO:0000313" key="3">
    <source>
        <dbReference type="Proteomes" id="UP000054270"/>
    </source>
</evidence>
<dbReference type="STRING" id="945553.A0A0D2NGG0"/>
<dbReference type="EMBL" id="KN817637">
    <property type="protein sequence ID" value="KJA15731.1"/>
    <property type="molecule type" value="Genomic_DNA"/>
</dbReference>
<dbReference type="SUPFAM" id="SSF47954">
    <property type="entry name" value="Cyclin-like"/>
    <property type="match status" value="1"/>
</dbReference>
<organism evidence="2 3">
    <name type="scientific">Hypholoma sublateritium (strain FD-334 SS-4)</name>
    <dbReference type="NCBI Taxonomy" id="945553"/>
    <lineage>
        <taxon>Eukaryota</taxon>
        <taxon>Fungi</taxon>
        <taxon>Dikarya</taxon>
        <taxon>Basidiomycota</taxon>
        <taxon>Agaricomycotina</taxon>
        <taxon>Agaricomycetes</taxon>
        <taxon>Agaricomycetidae</taxon>
        <taxon>Agaricales</taxon>
        <taxon>Agaricineae</taxon>
        <taxon>Strophariaceae</taxon>
        <taxon>Hypholoma</taxon>
    </lineage>
</organism>
<reference evidence="3" key="1">
    <citation type="submission" date="2014-04" db="EMBL/GenBank/DDBJ databases">
        <title>Evolutionary Origins and Diversification of the Mycorrhizal Mutualists.</title>
        <authorList>
            <consortium name="DOE Joint Genome Institute"/>
            <consortium name="Mycorrhizal Genomics Consortium"/>
            <person name="Kohler A."/>
            <person name="Kuo A."/>
            <person name="Nagy L.G."/>
            <person name="Floudas D."/>
            <person name="Copeland A."/>
            <person name="Barry K.W."/>
            <person name="Cichocki N."/>
            <person name="Veneault-Fourrey C."/>
            <person name="LaButti K."/>
            <person name="Lindquist E.A."/>
            <person name="Lipzen A."/>
            <person name="Lundell T."/>
            <person name="Morin E."/>
            <person name="Murat C."/>
            <person name="Riley R."/>
            <person name="Ohm R."/>
            <person name="Sun H."/>
            <person name="Tunlid A."/>
            <person name="Henrissat B."/>
            <person name="Grigoriev I.V."/>
            <person name="Hibbett D.S."/>
            <person name="Martin F."/>
        </authorList>
    </citation>
    <scope>NUCLEOTIDE SEQUENCE [LARGE SCALE GENOMIC DNA]</scope>
    <source>
        <strain evidence="3">FD-334 SS-4</strain>
    </source>
</reference>
<name>A0A0D2NGG0_HYPSF</name>
<dbReference type="CDD" id="cd20557">
    <property type="entry name" value="CYCLIN_ScPCL1-like"/>
    <property type="match status" value="1"/>
</dbReference>
<feature type="non-terminal residue" evidence="2">
    <location>
        <position position="1"/>
    </location>
</feature>
<protein>
    <recommendedName>
        <fullName evidence="1">Cyclin N-terminal domain-containing protein</fullName>
    </recommendedName>
</protein>
<dbReference type="Pfam" id="PF00134">
    <property type="entry name" value="Cyclin_N"/>
    <property type="match status" value="1"/>
</dbReference>
<dbReference type="OrthoDB" id="244495at2759"/>
<evidence type="ECO:0000313" key="2">
    <source>
        <dbReference type="EMBL" id="KJA15731.1"/>
    </source>
</evidence>
<keyword evidence="3" id="KW-1185">Reference proteome</keyword>